<organism evidence="1 2">
    <name type="scientific">Brassica cretica</name>
    <name type="common">Mustard</name>
    <dbReference type="NCBI Taxonomy" id="69181"/>
    <lineage>
        <taxon>Eukaryota</taxon>
        <taxon>Viridiplantae</taxon>
        <taxon>Streptophyta</taxon>
        <taxon>Embryophyta</taxon>
        <taxon>Tracheophyta</taxon>
        <taxon>Spermatophyta</taxon>
        <taxon>Magnoliopsida</taxon>
        <taxon>eudicotyledons</taxon>
        <taxon>Gunneridae</taxon>
        <taxon>Pentapetalae</taxon>
        <taxon>rosids</taxon>
        <taxon>malvids</taxon>
        <taxon>Brassicales</taxon>
        <taxon>Brassicaceae</taxon>
        <taxon>Brassiceae</taxon>
        <taxon>Brassica</taxon>
    </lineage>
</organism>
<accession>A0A8S9H3Z7</accession>
<evidence type="ECO:0000313" key="2">
    <source>
        <dbReference type="Proteomes" id="UP000712281"/>
    </source>
</evidence>
<dbReference type="AlphaFoldDB" id="A0A8S9H3Z7"/>
<dbReference type="Proteomes" id="UP000712281">
    <property type="component" value="Unassembled WGS sequence"/>
</dbReference>
<comment type="caution">
    <text evidence="1">The sequence shown here is derived from an EMBL/GenBank/DDBJ whole genome shotgun (WGS) entry which is preliminary data.</text>
</comment>
<proteinExistence type="predicted"/>
<sequence length="61" mass="7009">MRGRRQTGKGLRLRGKCVNVGLGPKFYDWPVHGQVVRMVRVDARQAADGFEWFESFRSSIV</sequence>
<reference evidence="1" key="1">
    <citation type="submission" date="2019-12" db="EMBL/GenBank/DDBJ databases">
        <title>Genome sequencing and annotation of Brassica cretica.</title>
        <authorList>
            <person name="Studholme D.J."/>
            <person name="Sarris P.F."/>
        </authorList>
    </citation>
    <scope>NUCLEOTIDE SEQUENCE</scope>
    <source>
        <strain evidence="1">PFS-001/15</strain>
        <tissue evidence="1">Leaf</tissue>
    </source>
</reference>
<name>A0A8S9H3Z7_BRACR</name>
<protein>
    <submittedName>
        <fullName evidence="1">Uncharacterized protein</fullName>
    </submittedName>
</protein>
<gene>
    <name evidence="1" type="ORF">F2Q68_00035809</name>
</gene>
<evidence type="ECO:0000313" key="1">
    <source>
        <dbReference type="EMBL" id="KAF2551920.1"/>
    </source>
</evidence>
<dbReference type="EMBL" id="QGKW02001988">
    <property type="protein sequence ID" value="KAF2551920.1"/>
    <property type="molecule type" value="Genomic_DNA"/>
</dbReference>